<dbReference type="GO" id="GO:0008199">
    <property type="term" value="F:ferric iron binding"/>
    <property type="evidence" value="ECO:0007669"/>
    <property type="project" value="InterPro"/>
</dbReference>
<proteinExistence type="predicted"/>
<comment type="caution">
    <text evidence="1">The sequence shown here is derived from an EMBL/GenBank/DDBJ whole genome shotgun (WGS) entry which is preliminary data.</text>
</comment>
<dbReference type="Proteomes" id="UP000708208">
    <property type="component" value="Unassembled WGS sequence"/>
</dbReference>
<protein>
    <recommendedName>
        <fullName evidence="3">Ferroxidase</fullName>
    </recommendedName>
</protein>
<accession>A0A8J2KCC4</accession>
<evidence type="ECO:0008006" key="3">
    <source>
        <dbReference type="Google" id="ProtNLM"/>
    </source>
</evidence>
<dbReference type="AlphaFoldDB" id="A0A8J2KCC4"/>
<dbReference type="EMBL" id="CAJVCH010335268">
    <property type="protein sequence ID" value="CAG7815086.1"/>
    <property type="molecule type" value="Genomic_DNA"/>
</dbReference>
<name>A0A8J2KCC4_9HEXA</name>
<dbReference type="PROSITE" id="PS50810">
    <property type="entry name" value="FRATAXIN_2"/>
    <property type="match status" value="1"/>
</dbReference>
<dbReference type="GO" id="GO:0016226">
    <property type="term" value="P:iron-sulfur cluster assembly"/>
    <property type="evidence" value="ECO:0007669"/>
    <property type="project" value="InterPro"/>
</dbReference>
<dbReference type="InterPro" id="IPR002908">
    <property type="entry name" value="Frataxin/CyaY"/>
</dbReference>
<dbReference type="GO" id="GO:0005739">
    <property type="term" value="C:mitochondrion"/>
    <property type="evidence" value="ECO:0007669"/>
    <property type="project" value="InterPro"/>
</dbReference>
<organism evidence="1 2">
    <name type="scientific">Allacma fusca</name>
    <dbReference type="NCBI Taxonomy" id="39272"/>
    <lineage>
        <taxon>Eukaryota</taxon>
        <taxon>Metazoa</taxon>
        <taxon>Ecdysozoa</taxon>
        <taxon>Arthropoda</taxon>
        <taxon>Hexapoda</taxon>
        <taxon>Collembola</taxon>
        <taxon>Symphypleona</taxon>
        <taxon>Sminthuridae</taxon>
        <taxon>Allacma</taxon>
    </lineage>
</organism>
<reference evidence="1" key="1">
    <citation type="submission" date="2021-06" db="EMBL/GenBank/DDBJ databases">
        <authorList>
            <person name="Hodson N. C."/>
            <person name="Mongue J. A."/>
            <person name="Jaron S. K."/>
        </authorList>
    </citation>
    <scope>NUCLEOTIDE SEQUENCE</scope>
</reference>
<dbReference type="GO" id="GO:0051537">
    <property type="term" value="F:2 iron, 2 sulfur cluster binding"/>
    <property type="evidence" value="ECO:0007669"/>
    <property type="project" value="TreeGrafter"/>
</dbReference>
<dbReference type="PANTHER" id="PTHR16821:SF2">
    <property type="entry name" value="FRATAXIN, MITOCHONDRIAL"/>
    <property type="match status" value="1"/>
</dbReference>
<evidence type="ECO:0000313" key="2">
    <source>
        <dbReference type="Proteomes" id="UP000708208"/>
    </source>
</evidence>
<dbReference type="GO" id="GO:0006879">
    <property type="term" value="P:intracellular iron ion homeostasis"/>
    <property type="evidence" value="ECO:0007669"/>
    <property type="project" value="InterPro"/>
</dbReference>
<dbReference type="Pfam" id="PF01491">
    <property type="entry name" value="Frataxin_Cyay"/>
    <property type="match status" value="1"/>
</dbReference>
<dbReference type="CDD" id="cd00503">
    <property type="entry name" value="Frataxin"/>
    <property type="match status" value="1"/>
</dbReference>
<sequence>MWATQRLKYGIIGDKVRFPKRFIPWPLQYFRSESTTLVPKTNLRIKDSTVSSCLSVKLRPGTGPLRCANQYFNQEKILWTLNRWLHIDQTSATIDDPNKSHALSSLEYENLAEDTLESLATYFDEILEKSTLEDVDVSFGSGVLTVKLGRHGTYVINKQTPNKQIWLSSPTSGPKRYDYVGKTWIYKHSGESLYDLLTAEIPKVVADVPDISFKSLCGSRRPGGH</sequence>
<keyword evidence="2" id="KW-1185">Reference proteome</keyword>
<dbReference type="SMART" id="SM01219">
    <property type="entry name" value="Frataxin_Cyay"/>
    <property type="match status" value="1"/>
</dbReference>
<dbReference type="NCBIfam" id="TIGR03422">
    <property type="entry name" value="mito_frataxin"/>
    <property type="match status" value="1"/>
</dbReference>
<dbReference type="GO" id="GO:0008198">
    <property type="term" value="F:ferrous iron binding"/>
    <property type="evidence" value="ECO:0007669"/>
    <property type="project" value="TreeGrafter"/>
</dbReference>
<gene>
    <name evidence="1" type="ORF">AFUS01_LOCUS25788</name>
</gene>
<dbReference type="NCBIfam" id="TIGR03421">
    <property type="entry name" value="FeS_CyaY"/>
    <property type="match status" value="1"/>
</dbReference>
<dbReference type="OrthoDB" id="1897642at2759"/>
<dbReference type="PROSITE" id="PS01344">
    <property type="entry name" value="FRATAXIN_1"/>
    <property type="match status" value="1"/>
</dbReference>
<dbReference type="GO" id="GO:0004322">
    <property type="term" value="F:ferroxidase activity"/>
    <property type="evidence" value="ECO:0007669"/>
    <property type="project" value="InterPro"/>
</dbReference>
<dbReference type="PANTHER" id="PTHR16821">
    <property type="entry name" value="FRATAXIN"/>
    <property type="match status" value="1"/>
</dbReference>
<dbReference type="InterPro" id="IPR020895">
    <property type="entry name" value="Frataxin_CS"/>
</dbReference>
<evidence type="ECO:0000313" key="1">
    <source>
        <dbReference type="EMBL" id="CAG7815086.1"/>
    </source>
</evidence>
<dbReference type="InterPro" id="IPR017789">
    <property type="entry name" value="Frataxin"/>
</dbReference>
<dbReference type="GO" id="GO:0034986">
    <property type="term" value="F:iron chaperone activity"/>
    <property type="evidence" value="ECO:0007669"/>
    <property type="project" value="TreeGrafter"/>
</dbReference>